<dbReference type="InterPro" id="IPR036429">
    <property type="entry name" value="SpoA-like_sf"/>
</dbReference>
<evidence type="ECO:0000256" key="1">
    <source>
        <dbReference type="ARBA" id="ARBA00004413"/>
    </source>
</evidence>
<keyword evidence="9" id="KW-0969">Cilium</keyword>
<feature type="compositionally biased region" description="Low complexity" evidence="7">
    <location>
        <begin position="1"/>
        <end position="15"/>
    </location>
</feature>
<keyword evidence="4" id="KW-0145">Chemotaxis</keyword>
<keyword evidence="6" id="KW-0472">Membrane</keyword>
<evidence type="ECO:0000313" key="10">
    <source>
        <dbReference type="Proteomes" id="UP000092582"/>
    </source>
</evidence>
<keyword evidence="10" id="KW-1185">Reference proteome</keyword>
<comment type="subcellular location">
    <subcellularLocation>
        <location evidence="1">Cell membrane</location>
        <topology evidence="1">Peripheral membrane protein</topology>
        <orientation evidence="1">Cytoplasmic side</orientation>
    </subcellularLocation>
</comment>
<dbReference type="GO" id="GO:0009425">
    <property type="term" value="C:bacterial-type flagellum basal body"/>
    <property type="evidence" value="ECO:0007669"/>
    <property type="project" value="InterPro"/>
</dbReference>
<keyword evidence="3" id="KW-1003">Cell membrane</keyword>
<organism evidence="9 10">
    <name type="scientific">Cryobacterium arcticum</name>
    <dbReference type="NCBI Taxonomy" id="670052"/>
    <lineage>
        <taxon>Bacteria</taxon>
        <taxon>Bacillati</taxon>
        <taxon>Actinomycetota</taxon>
        <taxon>Actinomycetes</taxon>
        <taxon>Micrococcales</taxon>
        <taxon>Microbacteriaceae</taxon>
        <taxon>Cryobacterium</taxon>
    </lineage>
</organism>
<dbReference type="GO" id="GO:0005886">
    <property type="term" value="C:plasma membrane"/>
    <property type="evidence" value="ECO:0007669"/>
    <property type="project" value="UniProtKB-SubCell"/>
</dbReference>
<evidence type="ECO:0000313" key="9">
    <source>
        <dbReference type="EMBL" id="ANP72484.1"/>
    </source>
</evidence>
<dbReference type="PANTHER" id="PTHR43484">
    <property type="match status" value="1"/>
</dbReference>
<dbReference type="InterPro" id="IPR012826">
    <property type="entry name" value="FliN"/>
</dbReference>
<dbReference type="PANTHER" id="PTHR43484:SF1">
    <property type="entry name" value="FLAGELLAR MOTOR SWITCH PROTEIN FLIN"/>
    <property type="match status" value="1"/>
</dbReference>
<dbReference type="InterPro" id="IPR001543">
    <property type="entry name" value="FliN-like_C"/>
</dbReference>
<name>A0A1B1BIV6_9MICO</name>
<dbReference type="STRING" id="670052.PA27867_1527"/>
<dbReference type="GO" id="GO:0071973">
    <property type="term" value="P:bacterial-type flagellum-dependent cell motility"/>
    <property type="evidence" value="ECO:0007669"/>
    <property type="project" value="InterPro"/>
</dbReference>
<dbReference type="SUPFAM" id="SSF101801">
    <property type="entry name" value="Surface presentation of antigens (SPOA)"/>
    <property type="match status" value="1"/>
</dbReference>
<dbReference type="Gene3D" id="2.30.330.10">
    <property type="entry name" value="SpoA-like"/>
    <property type="match status" value="1"/>
</dbReference>
<evidence type="ECO:0000256" key="5">
    <source>
        <dbReference type="ARBA" id="ARBA00022779"/>
    </source>
</evidence>
<evidence type="ECO:0000259" key="8">
    <source>
        <dbReference type="Pfam" id="PF01052"/>
    </source>
</evidence>
<dbReference type="InterPro" id="IPR051469">
    <property type="entry name" value="FliN/MopA/SpaO"/>
</dbReference>
<dbReference type="GO" id="GO:0006935">
    <property type="term" value="P:chemotaxis"/>
    <property type="evidence" value="ECO:0007669"/>
    <property type="project" value="UniProtKB-KW"/>
</dbReference>
<dbReference type="GO" id="GO:0003774">
    <property type="term" value="F:cytoskeletal motor activity"/>
    <property type="evidence" value="ECO:0007669"/>
    <property type="project" value="InterPro"/>
</dbReference>
<dbReference type="NCBIfam" id="TIGR02480">
    <property type="entry name" value="fliN"/>
    <property type="match status" value="1"/>
</dbReference>
<evidence type="ECO:0000256" key="7">
    <source>
        <dbReference type="SAM" id="MobiDB-lite"/>
    </source>
</evidence>
<protein>
    <submittedName>
        <fullName evidence="9">Flagellar motor switch protein FliN</fullName>
    </submittedName>
</protein>
<dbReference type="AlphaFoldDB" id="A0A1B1BIV6"/>
<dbReference type="Proteomes" id="UP000092582">
    <property type="component" value="Chromosome 1"/>
</dbReference>
<feature type="domain" description="Flagellar motor switch protein FliN-like C-terminal" evidence="8">
    <location>
        <begin position="173"/>
        <end position="243"/>
    </location>
</feature>
<accession>A0A1B1BIV6</accession>
<evidence type="ECO:0000256" key="4">
    <source>
        <dbReference type="ARBA" id="ARBA00022500"/>
    </source>
</evidence>
<keyword evidence="5" id="KW-0283">Flagellar rotation</keyword>
<comment type="similarity">
    <text evidence="2">Belongs to the FliN/MopA/SpaO family.</text>
</comment>
<dbReference type="EMBL" id="CP016282">
    <property type="protein sequence ID" value="ANP72484.1"/>
    <property type="molecule type" value="Genomic_DNA"/>
</dbReference>
<feature type="region of interest" description="Disordered" evidence="7">
    <location>
        <begin position="1"/>
        <end position="24"/>
    </location>
</feature>
<keyword evidence="9" id="KW-0966">Cell projection</keyword>
<dbReference type="RefSeq" id="WP_084020860.1">
    <property type="nucleotide sequence ID" value="NZ_CP016282.1"/>
</dbReference>
<evidence type="ECO:0000256" key="2">
    <source>
        <dbReference type="ARBA" id="ARBA00009226"/>
    </source>
</evidence>
<dbReference type="Pfam" id="PF01052">
    <property type="entry name" value="FliMN_C"/>
    <property type="match status" value="1"/>
</dbReference>
<keyword evidence="9" id="KW-0282">Flagellum</keyword>
<dbReference type="KEGG" id="cart:PA27867_1527"/>
<evidence type="ECO:0000256" key="3">
    <source>
        <dbReference type="ARBA" id="ARBA00022475"/>
    </source>
</evidence>
<dbReference type="PATRIC" id="fig|670052.7.peg.1583"/>
<dbReference type="PRINTS" id="PR00956">
    <property type="entry name" value="FLGMOTORFLIN"/>
</dbReference>
<reference evidence="9 10" key="1">
    <citation type="submission" date="2016-06" db="EMBL/GenBank/DDBJ databases">
        <title>Genome sequencing of Cryobacterium arcticum PAMC 27867.</title>
        <authorList>
            <person name="Lee J."/>
            <person name="Kim O.-S."/>
        </authorList>
    </citation>
    <scope>NUCLEOTIDE SEQUENCE [LARGE SCALE GENOMIC DNA]</scope>
    <source>
        <strain evidence="9 10">PAMC 27867</strain>
    </source>
</reference>
<proteinExistence type="inferred from homology"/>
<dbReference type="InterPro" id="IPR001172">
    <property type="entry name" value="FliN_T3SS_HrcQb"/>
</dbReference>
<evidence type="ECO:0000256" key="6">
    <source>
        <dbReference type="ARBA" id="ARBA00023136"/>
    </source>
</evidence>
<dbReference type="OrthoDB" id="9773459at2"/>
<gene>
    <name evidence="9" type="ORF">PA27867_1527</name>
</gene>
<sequence>MTLHSPAQQPSAAPATGPAHPGLTDGTAQAAVDALLTVLPTATLLSARPGVAAAAAGLAGGAVVASFVGATSADLAVVLADPASLDAAAGADGGLVSRDDIVRPALERAAGALGLGVLGDARVDDASALLLDPETVVFDLVGDGETVGWFAIRLRQNGTPAVRNESAVGNLGRINSVEMALTVEIGRTRMTVRDVLALEPGAVVELDRSVGSPADILLNGRLIAHGEIVVVDQDYAVRITEILDVAESLS</sequence>